<name>A0A6F9DSL5_9ASCI</name>
<feature type="coiled-coil region" evidence="1">
    <location>
        <begin position="722"/>
        <end position="817"/>
    </location>
</feature>
<feature type="compositionally biased region" description="Polar residues" evidence="2">
    <location>
        <begin position="936"/>
        <end position="948"/>
    </location>
</feature>
<dbReference type="PANTHER" id="PTHR31434">
    <property type="entry name" value="S PHASE CYCLIN A-ASSOCIATED PROTEIN IN THE ENDOPLASMIC RETICULUM"/>
    <property type="match status" value="1"/>
</dbReference>
<sequence>MNRARERDESTSSSGNVSVASVGGGRKRNKNQANKPPNPVTVEKVRMIMEQEGRSARNLVSWSIPLDTYLSKAKPSKTSRHRNQSKRAQSCESALRKINAEPKEKYVERSYSGDRKKQKNLPNESLMGQASGGPRKNVSIRARYWAYLFENLRRAVDEIYTTCEGDASVMECKEVLLVLDNYRHDFQALINWIKLQERLDNAGIHDRPTSLAWEVRKSSPGRPRQKVTAKVPEASAGRMSSLTSDTKINRLLNFSKAADVASLNASSAVCLPSTVEPIKGTTHVIGNLTMQHATVTWADRVKGVAPVQIEVKREVVATENLDVSETYPKQNPADDDGGEWETVSSRTRQSKHSKNIKHEAQVLKNIANTAMQHHTKPIRLTPEKPAPKPDTGFLNLVVDHLIESGSPKLTREQLKTEVDKCLEVTPVQFMNDCDAKESDKFQHDATEKLTFAGDFLQGQGDGLCDLDDAEAQFFKTVQDENAKVPEQDKTLDELPTLENSSKPIIKPDLVTMEQLKQHDESIAAAEEQERDLRRQIQEVEEGKPGGRDTPEIETDSESARSSMGAKDIGQLDKTTNGPLEWSEFLARYDYTEMGHNSWCELVEEEELREPGRAVQMHEKLSSPSRKRTPAESKRKLEEKHRKAEARRLQMQEEKTHRIHELTEKVQEVVSWKNDLIQRQKLLLQSYHDEKLARAEEMRAMQLLNIKKKAQAEDTKVNEIAFINELQEQNKRHEVLMRIGEHEARMQEIEMERSKQMEMKNAKEEIFKERRRALEKERQERIEELKVKRKEQDARIEQQKIEKEKEREKIAKERARDRELRLSARNAAQQEAVTELQKKIQLKHDESERRHQEQLEHRKEKAVELSLGRFSTNPAPGVAMTPCPGAASIPVPCRLSTGTSEGDGVNVSLIGEETVAVQYDRVSQISIEGKGDAIEPSSASRGSTNTSPRSHIDECKVFELF</sequence>
<feature type="region of interest" description="Disordered" evidence="2">
    <location>
        <begin position="326"/>
        <end position="355"/>
    </location>
</feature>
<feature type="region of interest" description="Disordered" evidence="2">
    <location>
        <begin position="73"/>
        <end position="133"/>
    </location>
</feature>
<feature type="domain" description="S phase cyclin A-associated protein in the endoplasmic reticulum N-terminal" evidence="3">
    <location>
        <begin position="135"/>
        <end position="225"/>
    </location>
</feature>
<evidence type="ECO:0000259" key="3">
    <source>
        <dbReference type="Pfam" id="PF16501"/>
    </source>
</evidence>
<feature type="compositionally biased region" description="Basic residues" evidence="2">
    <location>
        <begin position="74"/>
        <end position="85"/>
    </location>
</feature>
<evidence type="ECO:0000256" key="2">
    <source>
        <dbReference type="SAM" id="MobiDB-lite"/>
    </source>
</evidence>
<dbReference type="EMBL" id="LR790023">
    <property type="protein sequence ID" value="CAB3265885.1"/>
    <property type="molecule type" value="mRNA"/>
</dbReference>
<dbReference type="AlphaFoldDB" id="A0A6F9DSL5"/>
<dbReference type="PANTHER" id="PTHR31434:SF2">
    <property type="entry name" value="S PHASE CYCLIN A-ASSOCIATED PROTEIN IN THE ENDOPLASMIC RETICULUM"/>
    <property type="match status" value="1"/>
</dbReference>
<feature type="compositionally biased region" description="Basic and acidic residues" evidence="2">
    <location>
        <begin position="609"/>
        <end position="620"/>
    </location>
</feature>
<feature type="region of interest" description="Disordered" evidence="2">
    <location>
        <begin position="217"/>
        <end position="238"/>
    </location>
</feature>
<feature type="compositionally biased region" description="Basic and acidic residues" evidence="2">
    <location>
        <begin position="94"/>
        <end position="115"/>
    </location>
</feature>
<feature type="compositionally biased region" description="Basic and acidic residues" evidence="2">
    <location>
        <begin position="628"/>
        <end position="641"/>
    </location>
</feature>
<feature type="compositionally biased region" description="Low complexity" evidence="2">
    <location>
        <begin position="11"/>
        <end position="21"/>
    </location>
</feature>
<feature type="region of interest" description="Disordered" evidence="2">
    <location>
        <begin position="537"/>
        <end position="574"/>
    </location>
</feature>
<feature type="compositionally biased region" description="Basic and acidic residues" evidence="2">
    <location>
        <begin position="537"/>
        <end position="550"/>
    </location>
</feature>
<feature type="region of interest" description="Disordered" evidence="2">
    <location>
        <begin position="609"/>
        <end position="641"/>
    </location>
</feature>
<evidence type="ECO:0000256" key="1">
    <source>
        <dbReference type="SAM" id="Coils"/>
    </source>
</evidence>
<evidence type="ECO:0000313" key="4">
    <source>
        <dbReference type="EMBL" id="CAB3265885.1"/>
    </source>
</evidence>
<protein>
    <submittedName>
        <fullName evidence="4">S phase cyclin A-associated protein in the endoplasmic reticulum</fullName>
    </submittedName>
</protein>
<accession>A0A6F9DSL5</accession>
<reference evidence="4" key="1">
    <citation type="submission" date="2020-04" db="EMBL/GenBank/DDBJ databases">
        <authorList>
            <person name="Neveu A P."/>
        </authorList>
    </citation>
    <scope>NUCLEOTIDE SEQUENCE</scope>
    <source>
        <tissue evidence="4">Whole embryo</tissue>
    </source>
</reference>
<dbReference type="Pfam" id="PF16501">
    <property type="entry name" value="SCAPER_N"/>
    <property type="match status" value="1"/>
</dbReference>
<gene>
    <name evidence="4" type="primary">Scaper-001</name>
</gene>
<feature type="region of interest" description="Disordered" evidence="2">
    <location>
        <begin position="927"/>
        <end position="949"/>
    </location>
</feature>
<keyword evidence="1" id="KW-0175">Coiled coil</keyword>
<organism evidence="4">
    <name type="scientific">Phallusia mammillata</name>
    <dbReference type="NCBI Taxonomy" id="59560"/>
    <lineage>
        <taxon>Eukaryota</taxon>
        <taxon>Metazoa</taxon>
        <taxon>Chordata</taxon>
        <taxon>Tunicata</taxon>
        <taxon>Ascidiacea</taxon>
        <taxon>Phlebobranchia</taxon>
        <taxon>Ascidiidae</taxon>
        <taxon>Phallusia</taxon>
    </lineage>
</organism>
<dbReference type="InterPro" id="IPR032446">
    <property type="entry name" value="SCAPER_N"/>
</dbReference>
<feature type="region of interest" description="Disordered" evidence="2">
    <location>
        <begin position="1"/>
        <end position="44"/>
    </location>
</feature>
<proteinExistence type="evidence at transcript level"/>
<feature type="compositionally biased region" description="Basic and acidic residues" evidence="2">
    <location>
        <begin position="1"/>
        <end position="10"/>
    </location>
</feature>